<dbReference type="EMBL" id="JAZHRV010000001">
    <property type="protein sequence ID" value="MEH2557910.1"/>
    <property type="molecule type" value="Genomic_DNA"/>
</dbReference>
<proteinExistence type="predicted"/>
<evidence type="ECO:0000313" key="2">
    <source>
        <dbReference type="EMBL" id="MEH2557910.1"/>
    </source>
</evidence>
<feature type="signal peptide" evidence="1">
    <location>
        <begin position="1"/>
        <end position="42"/>
    </location>
</feature>
<protein>
    <submittedName>
        <fullName evidence="2">Uncharacterized protein</fullName>
    </submittedName>
</protein>
<keyword evidence="1" id="KW-0732">Signal</keyword>
<accession>A0ABU8BH88</accession>
<evidence type="ECO:0000313" key="3">
    <source>
        <dbReference type="Proteomes" id="UP001364224"/>
    </source>
</evidence>
<dbReference type="RefSeq" id="WP_334484606.1">
    <property type="nucleotide sequence ID" value="NZ_JAZHRV010000001.1"/>
</dbReference>
<evidence type="ECO:0000256" key="1">
    <source>
        <dbReference type="SAM" id="SignalP"/>
    </source>
</evidence>
<keyword evidence="3" id="KW-1185">Reference proteome</keyword>
<organism evidence="2 3">
    <name type="scientific">Bradyrhizobium algeriense</name>
    <dbReference type="NCBI Taxonomy" id="634784"/>
    <lineage>
        <taxon>Bacteria</taxon>
        <taxon>Pseudomonadati</taxon>
        <taxon>Pseudomonadota</taxon>
        <taxon>Alphaproteobacteria</taxon>
        <taxon>Hyphomicrobiales</taxon>
        <taxon>Nitrobacteraceae</taxon>
        <taxon>Bradyrhizobium</taxon>
    </lineage>
</organism>
<gene>
    <name evidence="2" type="ORF">V1286_005439</name>
</gene>
<dbReference type="Proteomes" id="UP001364224">
    <property type="component" value="Unassembled WGS sequence"/>
</dbReference>
<name>A0ABU8BH88_9BRAD</name>
<feature type="chain" id="PRO_5046276478" evidence="1">
    <location>
        <begin position="43"/>
        <end position="157"/>
    </location>
</feature>
<reference evidence="2 3" key="1">
    <citation type="submission" date="2024-02" db="EMBL/GenBank/DDBJ databases">
        <title>Adaptive strategies in a cosmopolitan and abundant soil bacterium.</title>
        <authorList>
            <person name="Carini P."/>
        </authorList>
    </citation>
    <scope>NUCLEOTIDE SEQUENCE [LARGE SCALE GENOMIC DNA]</scope>
    <source>
        <strain evidence="2 3">AZCC 1608</strain>
    </source>
</reference>
<comment type="caution">
    <text evidence="2">The sequence shown here is derived from an EMBL/GenBank/DDBJ whole genome shotgun (WGS) entry which is preliminary data.</text>
</comment>
<sequence>MLQFQVESRTGTPERKGKIVRKSFCFVLSAMLTGSVATIANAQTGSPQQKPIPPSLIKDCKAHLAKEDPRTKIVGPFAPARFANIFGGWAGQLGIVIIAAPARIDPPTSLVTVKSWVGCVYDPENKVNPKDGGLVLRKVIGFADFPKRTKLEPGEAP</sequence>